<dbReference type="RefSeq" id="WP_073266763.1">
    <property type="nucleotide sequence ID" value="NZ_FRCS01000036.1"/>
</dbReference>
<evidence type="ECO:0000256" key="1">
    <source>
        <dbReference type="SAM" id="MobiDB-lite"/>
    </source>
</evidence>
<sequence>MTSPPDSDPPDRSWLSTYAHRTATPARPLKVALTVTADGHPDAPVVARLAGQIVTDLQHYGEFDDLNAGELGIALADVVVLLHTLRALEEDLIVRMRDAGASWAELGARLGVARATAKERYERIVAARTVPIPSSPDADGGETRTGTLPAESSE</sequence>
<dbReference type="AlphaFoldDB" id="A0A1M7RQ69"/>
<accession>A0A1M7RQ69</accession>
<evidence type="ECO:0000313" key="3">
    <source>
        <dbReference type="Proteomes" id="UP000184440"/>
    </source>
</evidence>
<organism evidence="2 3">
    <name type="scientific">Cryptosporangium aurantiacum</name>
    <dbReference type="NCBI Taxonomy" id="134849"/>
    <lineage>
        <taxon>Bacteria</taxon>
        <taxon>Bacillati</taxon>
        <taxon>Actinomycetota</taxon>
        <taxon>Actinomycetes</taxon>
        <taxon>Cryptosporangiales</taxon>
        <taxon>Cryptosporangiaceae</taxon>
        <taxon>Cryptosporangium</taxon>
    </lineage>
</organism>
<dbReference type="EMBL" id="FRCS01000036">
    <property type="protein sequence ID" value="SHN48198.1"/>
    <property type="molecule type" value="Genomic_DNA"/>
</dbReference>
<keyword evidence="3" id="KW-1185">Reference proteome</keyword>
<evidence type="ECO:0000313" key="2">
    <source>
        <dbReference type="EMBL" id="SHN48198.1"/>
    </source>
</evidence>
<feature type="compositionally biased region" description="Polar residues" evidence="1">
    <location>
        <begin position="144"/>
        <end position="154"/>
    </location>
</feature>
<gene>
    <name evidence="2" type="ORF">SAMN05443668_13616</name>
</gene>
<protein>
    <submittedName>
        <fullName evidence="2">Uncharacterized protein</fullName>
    </submittedName>
</protein>
<reference evidence="2 3" key="1">
    <citation type="submission" date="2016-11" db="EMBL/GenBank/DDBJ databases">
        <authorList>
            <person name="Jaros S."/>
            <person name="Januszkiewicz K."/>
            <person name="Wedrychowicz H."/>
        </authorList>
    </citation>
    <scope>NUCLEOTIDE SEQUENCE [LARGE SCALE GENOMIC DNA]</scope>
    <source>
        <strain evidence="2 3">DSM 46144</strain>
    </source>
</reference>
<feature type="region of interest" description="Disordered" evidence="1">
    <location>
        <begin position="131"/>
        <end position="154"/>
    </location>
</feature>
<dbReference type="Proteomes" id="UP000184440">
    <property type="component" value="Unassembled WGS sequence"/>
</dbReference>
<name>A0A1M7RQ69_9ACTN</name>
<proteinExistence type="predicted"/>